<name>A0A927ITD1_9HYPH</name>
<reference evidence="1" key="1">
    <citation type="submission" date="2020-09" db="EMBL/GenBank/DDBJ databases">
        <title>Genome seq and assembly of Devosia sp.</title>
        <authorList>
            <person name="Chhetri G."/>
        </authorList>
    </citation>
    <scope>NUCLEOTIDE SEQUENCE</scope>
    <source>
        <strain evidence="1">PTR5</strain>
    </source>
</reference>
<evidence type="ECO:0000313" key="2">
    <source>
        <dbReference type="Proteomes" id="UP000654108"/>
    </source>
</evidence>
<accession>A0A927ITD1</accession>
<proteinExistence type="predicted"/>
<evidence type="ECO:0000313" key="1">
    <source>
        <dbReference type="EMBL" id="MBD8065688.1"/>
    </source>
</evidence>
<organism evidence="1 2">
    <name type="scientific">Devosia oryzisoli</name>
    <dbReference type="NCBI Taxonomy" id="2774138"/>
    <lineage>
        <taxon>Bacteria</taxon>
        <taxon>Pseudomonadati</taxon>
        <taxon>Pseudomonadota</taxon>
        <taxon>Alphaproteobacteria</taxon>
        <taxon>Hyphomicrobiales</taxon>
        <taxon>Devosiaceae</taxon>
        <taxon>Devosia</taxon>
    </lineage>
</organism>
<dbReference type="AlphaFoldDB" id="A0A927ITD1"/>
<gene>
    <name evidence="1" type="ORF">IC608_09395</name>
</gene>
<dbReference type="Proteomes" id="UP000654108">
    <property type="component" value="Unassembled WGS sequence"/>
</dbReference>
<sequence>MPASRTRYVLDEAIGRPQDWSFSWELKDDVTFGTTCQFCRKNQQRISYEVQRADERRWICQRCAGRYDLGGVLNGVAVDQMTIRATLHDCTERQKLRTCLDVIRRCIDRSDDPAVLEAALHFDRNLQLSPLHAASMFFLLATLPERIDPRIFEIQTRSRAHKQEFGALGLAARALVWPALTPLQQRGLSALGFGPRARASIRSKAAPAADRLAAH</sequence>
<keyword evidence="2" id="KW-1185">Reference proteome</keyword>
<comment type="caution">
    <text evidence="1">The sequence shown here is derived from an EMBL/GenBank/DDBJ whole genome shotgun (WGS) entry which is preliminary data.</text>
</comment>
<dbReference type="RefSeq" id="WP_191774788.1">
    <property type="nucleotide sequence ID" value="NZ_JACYFU010000002.1"/>
</dbReference>
<protein>
    <submittedName>
        <fullName evidence="1">Uncharacterized protein</fullName>
    </submittedName>
</protein>
<dbReference type="EMBL" id="JACYFU010000002">
    <property type="protein sequence ID" value="MBD8065688.1"/>
    <property type="molecule type" value="Genomic_DNA"/>
</dbReference>